<keyword evidence="2" id="KW-1185">Reference proteome</keyword>
<protein>
    <submittedName>
        <fullName evidence="1">Uncharacterized protein</fullName>
    </submittedName>
</protein>
<dbReference type="AlphaFoldDB" id="A0AAV4Y2G9"/>
<sequence>MKGLKTMGLELYPFRDCKKKTTPRAPPHAKFPFEIRNVRIGFARGSPGKAPWLIGNNGMRKTYPRTSKETLSGTRKNNVDWEGLWRRPDGLNKQAIIFLWEKGLQFASLEINVSLISSHVHGWNFIATFLIGVENPRKFPNCFGDTFVSTNKV</sequence>
<reference evidence="1 2" key="1">
    <citation type="submission" date="2021-06" db="EMBL/GenBank/DDBJ databases">
        <title>Caerostris extrusa draft genome.</title>
        <authorList>
            <person name="Kono N."/>
            <person name="Arakawa K."/>
        </authorList>
    </citation>
    <scope>NUCLEOTIDE SEQUENCE [LARGE SCALE GENOMIC DNA]</scope>
</reference>
<dbReference type="Proteomes" id="UP001054945">
    <property type="component" value="Unassembled WGS sequence"/>
</dbReference>
<name>A0AAV4Y2G9_CAEEX</name>
<evidence type="ECO:0000313" key="2">
    <source>
        <dbReference type="Proteomes" id="UP001054945"/>
    </source>
</evidence>
<comment type="caution">
    <text evidence="1">The sequence shown here is derived from an EMBL/GenBank/DDBJ whole genome shotgun (WGS) entry which is preliminary data.</text>
</comment>
<proteinExistence type="predicted"/>
<gene>
    <name evidence="1" type="ORF">CEXT_49121</name>
</gene>
<accession>A0AAV4Y2G9</accession>
<dbReference type="EMBL" id="BPLR01018561">
    <property type="protein sequence ID" value="GIZ00575.1"/>
    <property type="molecule type" value="Genomic_DNA"/>
</dbReference>
<organism evidence="1 2">
    <name type="scientific">Caerostris extrusa</name>
    <name type="common">Bark spider</name>
    <name type="synonym">Caerostris bankana</name>
    <dbReference type="NCBI Taxonomy" id="172846"/>
    <lineage>
        <taxon>Eukaryota</taxon>
        <taxon>Metazoa</taxon>
        <taxon>Ecdysozoa</taxon>
        <taxon>Arthropoda</taxon>
        <taxon>Chelicerata</taxon>
        <taxon>Arachnida</taxon>
        <taxon>Araneae</taxon>
        <taxon>Araneomorphae</taxon>
        <taxon>Entelegynae</taxon>
        <taxon>Araneoidea</taxon>
        <taxon>Araneidae</taxon>
        <taxon>Caerostris</taxon>
    </lineage>
</organism>
<evidence type="ECO:0000313" key="1">
    <source>
        <dbReference type="EMBL" id="GIZ00575.1"/>
    </source>
</evidence>